<dbReference type="Proteomes" id="UP000266497">
    <property type="component" value="Unassembled WGS sequence"/>
</dbReference>
<gene>
    <name evidence="1" type="ORF">BHV80_05065</name>
    <name evidence="3" type="ORF">DW150_13790</name>
    <name evidence="2" type="ORF">DWY53_19475</name>
</gene>
<dbReference type="EMBL" id="MNQV01000111">
    <property type="protein sequence ID" value="OKZ52620.1"/>
    <property type="molecule type" value="Genomic_DNA"/>
</dbReference>
<evidence type="ECO:0000313" key="5">
    <source>
        <dbReference type="Proteomes" id="UP000266497"/>
    </source>
</evidence>
<name>A0A174T3V8_PHOVU</name>
<dbReference type="Proteomes" id="UP000186631">
    <property type="component" value="Unassembled WGS sequence"/>
</dbReference>
<evidence type="ECO:0000313" key="4">
    <source>
        <dbReference type="Proteomes" id="UP000186631"/>
    </source>
</evidence>
<accession>A0A174T3V8</accession>
<reference evidence="1 4" key="1">
    <citation type="journal article" date="2016" name="Nat. Biotechnol.">
        <title>Measurement of bacterial replication rates in microbial communities.</title>
        <authorList>
            <person name="Brown C.T."/>
            <person name="Olm M.R."/>
            <person name="Thomas B.C."/>
            <person name="Banfield J.F."/>
        </authorList>
    </citation>
    <scope>NUCLEOTIDE SEQUENCE [LARGE SCALE GENOMIC DNA]</scope>
    <source>
        <strain evidence="1">42_262</strain>
    </source>
</reference>
<sequence>MNKVFFIDLFLKLLFEVLPELFRVHKGKIDCILFYLRRNFKRIFLLNFYCYATLRRKKIKDIPFYILLFSLFIRKY</sequence>
<evidence type="ECO:0000313" key="2">
    <source>
        <dbReference type="EMBL" id="RGR33292.1"/>
    </source>
</evidence>
<dbReference type="AlphaFoldDB" id="A0A174T3V8"/>
<reference evidence="5 6" key="2">
    <citation type="submission" date="2018-08" db="EMBL/GenBank/DDBJ databases">
        <title>A genome reference for cultivated species of the human gut microbiota.</title>
        <authorList>
            <person name="Zou Y."/>
            <person name="Xue W."/>
            <person name="Luo G."/>
        </authorList>
    </citation>
    <scope>NUCLEOTIDE SEQUENCE [LARGE SCALE GENOMIC DNA]</scope>
    <source>
        <strain evidence="2 5">AF25-30LB</strain>
        <strain evidence="3 6">AM13-21</strain>
    </source>
</reference>
<proteinExistence type="predicted"/>
<evidence type="ECO:0000313" key="6">
    <source>
        <dbReference type="Proteomes" id="UP000285777"/>
    </source>
</evidence>
<comment type="caution">
    <text evidence="1">The sequence shown here is derived from an EMBL/GenBank/DDBJ whole genome shotgun (WGS) entry which is preliminary data.</text>
</comment>
<evidence type="ECO:0000313" key="3">
    <source>
        <dbReference type="EMBL" id="RHI89288.1"/>
    </source>
</evidence>
<dbReference type="EMBL" id="QRLF01000022">
    <property type="protein sequence ID" value="RHI89288.1"/>
    <property type="molecule type" value="Genomic_DNA"/>
</dbReference>
<dbReference type="EMBL" id="QRUD01000075">
    <property type="protein sequence ID" value="RGR33292.1"/>
    <property type="molecule type" value="Genomic_DNA"/>
</dbReference>
<dbReference type="Proteomes" id="UP000285777">
    <property type="component" value="Unassembled WGS sequence"/>
</dbReference>
<organism evidence="1 4">
    <name type="scientific">Phocaeicola vulgatus</name>
    <name type="common">Bacteroides vulgatus</name>
    <dbReference type="NCBI Taxonomy" id="821"/>
    <lineage>
        <taxon>Bacteria</taxon>
        <taxon>Pseudomonadati</taxon>
        <taxon>Bacteroidota</taxon>
        <taxon>Bacteroidia</taxon>
        <taxon>Bacteroidales</taxon>
        <taxon>Bacteroidaceae</taxon>
        <taxon>Phocaeicola</taxon>
    </lineage>
</organism>
<protein>
    <submittedName>
        <fullName evidence="1">Uncharacterized protein</fullName>
    </submittedName>
</protein>
<evidence type="ECO:0000313" key="1">
    <source>
        <dbReference type="EMBL" id="OKZ52620.1"/>
    </source>
</evidence>